<sequence length="217" mass="24667">MCCNSILKCDFDLRKTLYQNIVLSGGSTLFAGFGDRLLYEIGSKDVKVRILAPQERLYSTWIGAQFLFLDTFRKIWVSKQMYEAQGKQIINKRPSSVHNNCDNVSRSDKIIFSVDKRPETPSSELASESSGHTGSSEWAKDKDEEDRVESLIRGSGCWENHIQVVDCMSEHGDWRKCQEQLSQFKMCMRPNQNNNSATVASTNEDNKKQINVSGRVP</sequence>
<feature type="compositionally biased region" description="Polar residues" evidence="1">
    <location>
        <begin position="120"/>
        <end position="136"/>
    </location>
</feature>
<dbReference type="PANTHER" id="PTHR13639">
    <property type="entry name" value="CYTOCHROME C OXIDASE ASSEMBLY FACTOR 4 HOMOLOG, MITOCHONDRIAL"/>
    <property type="match status" value="1"/>
</dbReference>
<feature type="region of interest" description="Disordered" evidence="1">
    <location>
        <begin position="118"/>
        <end position="145"/>
    </location>
</feature>
<dbReference type="GO" id="GO:0033617">
    <property type="term" value="P:mitochondrial respiratory chain complex IV assembly"/>
    <property type="evidence" value="ECO:0007669"/>
    <property type="project" value="InterPro"/>
</dbReference>
<dbReference type="GO" id="GO:0005758">
    <property type="term" value="C:mitochondrial intermembrane space"/>
    <property type="evidence" value="ECO:0007669"/>
    <property type="project" value="InterPro"/>
</dbReference>
<dbReference type="InterPro" id="IPR043129">
    <property type="entry name" value="ATPase_NBD"/>
</dbReference>
<evidence type="ECO:0000313" key="3">
    <source>
        <dbReference type="WBParaSite" id="jg11121"/>
    </source>
</evidence>
<feature type="compositionally biased region" description="Polar residues" evidence="1">
    <location>
        <begin position="194"/>
        <end position="203"/>
    </location>
</feature>
<dbReference type="Pfam" id="PF00022">
    <property type="entry name" value="Actin"/>
    <property type="match status" value="1"/>
</dbReference>
<dbReference type="Gene3D" id="3.30.420.40">
    <property type="match status" value="2"/>
</dbReference>
<organism evidence="2 3">
    <name type="scientific">Ditylenchus dipsaci</name>
    <dbReference type="NCBI Taxonomy" id="166011"/>
    <lineage>
        <taxon>Eukaryota</taxon>
        <taxon>Metazoa</taxon>
        <taxon>Ecdysozoa</taxon>
        <taxon>Nematoda</taxon>
        <taxon>Chromadorea</taxon>
        <taxon>Rhabditida</taxon>
        <taxon>Tylenchina</taxon>
        <taxon>Tylenchomorpha</taxon>
        <taxon>Sphaerularioidea</taxon>
        <taxon>Anguinidae</taxon>
        <taxon>Anguininae</taxon>
        <taxon>Ditylenchus</taxon>
    </lineage>
</organism>
<dbReference type="Proteomes" id="UP000887574">
    <property type="component" value="Unplaced"/>
</dbReference>
<dbReference type="InterPro" id="IPR004000">
    <property type="entry name" value="Actin"/>
</dbReference>
<reference evidence="3" key="1">
    <citation type="submission" date="2022-11" db="UniProtKB">
        <authorList>
            <consortium name="WormBaseParasite"/>
        </authorList>
    </citation>
    <scope>IDENTIFICATION</scope>
</reference>
<dbReference type="PANTHER" id="PTHR13639:SF2">
    <property type="entry name" value="CYTOCHROME C OXIDASE ASSEMBLY FACTOR 4 HOMOLOG, MITOCHONDRIAL"/>
    <property type="match status" value="1"/>
</dbReference>
<keyword evidence="2" id="KW-1185">Reference proteome</keyword>
<dbReference type="AlphaFoldDB" id="A0A915CQH1"/>
<evidence type="ECO:0000256" key="1">
    <source>
        <dbReference type="SAM" id="MobiDB-lite"/>
    </source>
</evidence>
<accession>A0A915CQH1</accession>
<dbReference type="InterPro" id="IPR039870">
    <property type="entry name" value="Coa4-like"/>
</dbReference>
<dbReference type="WBParaSite" id="jg11121">
    <property type="protein sequence ID" value="jg11121"/>
    <property type="gene ID" value="jg11121"/>
</dbReference>
<dbReference type="SUPFAM" id="SSF53067">
    <property type="entry name" value="Actin-like ATPase domain"/>
    <property type="match status" value="1"/>
</dbReference>
<name>A0A915CQH1_9BILA</name>
<evidence type="ECO:0000313" key="2">
    <source>
        <dbReference type="Proteomes" id="UP000887574"/>
    </source>
</evidence>
<protein>
    <submittedName>
        <fullName evidence="3">Actin-related protein 8</fullName>
    </submittedName>
</protein>
<feature type="region of interest" description="Disordered" evidence="1">
    <location>
        <begin position="194"/>
        <end position="217"/>
    </location>
</feature>
<proteinExistence type="predicted"/>